<feature type="transmembrane region" description="Helical" evidence="1">
    <location>
        <begin position="519"/>
        <end position="539"/>
    </location>
</feature>
<feature type="transmembrane region" description="Helical" evidence="1">
    <location>
        <begin position="208"/>
        <end position="226"/>
    </location>
</feature>
<feature type="domain" description="TRAP C4-dicarboxylate transport system permease DctM subunit" evidence="2">
    <location>
        <begin position="145"/>
        <end position="578"/>
    </location>
</feature>
<dbReference type="Proteomes" id="UP000825179">
    <property type="component" value="Chromosome"/>
</dbReference>
<dbReference type="RefSeq" id="WP_007504021.1">
    <property type="nucleotide sequence ID" value="NZ_AFCE01000117.1"/>
</dbReference>
<dbReference type="Pfam" id="PF06808">
    <property type="entry name" value="DctM"/>
    <property type="match status" value="1"/>
</dbReference>
<feature type="transmembrane region" description="Helical" evidence="1">
    <location>
        <begin position="49"/>
        <end position="68"/>
    </location>
</feature>
<organism evidence="3 5">
    <name type="scientific">Caldalkalibacillus thermarum (strain TA2.A1)</name>
    <dbReference type="NCBI Taxonomy" id="986075"/>
    <lineage>
        <taxon>Bacteria</taxon>
        <taxon>Bacillati</taxon>
        <taxon>Bacillota</taxon>
        <taxon>Bacilli</taxon>
        <taxon>Bacillales</taxon>
        <taxon>Bacillaceae</taxon>
        <taxon>Caldalkalibacillus</taxon>
    </lineage>
</organism>
<evidence type="ECO:0000313" key="6">
    <source>
        <dbReference type="Proteomes" id="UP000825179"/>
    </source>
</evidence>
<evidence type="ECO:0000313" key="4">
    <source>
        <dbReference type="EMBL" id="QZT33580.1"/>
    </source>
</evidence>
<feature type="transmembrane region" description="Helical" evidence="1">
    <location>
        <begin position="369"/>
        <end position="389"/>
    </location>
</feature>
<feature type="transmembrane region" description="Helical" evidence="1">
    <location>
        <begin position="328"/>
        <end position="349"/>
    </location>
</feature>
<dbReference type="eggNOG" id="COG4666">
    <property type="taxonomic scope" value="Bacteria"/>
</dbReference>
<dbReference type="Proteomes" id="UP000010716">
    <property type="component" value="Unassembled WGS sequence"/>
</dbReference>
<reference evidence="3 5" key="1">
    <citation type="journal article" date="2011" name="J. Bacteriol.">
        <title>Draft genome sequence of the thermoalkaliphilic Caldalkalibacillus thermarum strain TA2.A1.</title>
        <authorList>
            <person name="Kalamorz F."/>
            <person name="Keis S."/>
            <person name="McMillan D.G."/>
            <person name="Olsson K."/>
            <person name="Stanton J.A."/>
            <person name="Stockwell P."/>
            <person name="Black M.A."/>
            <person name="Klingeman D.M."/>
            <person name="Land M.L."/>
            <person name="Han C.S."/>
            <person name="Martin S.L."/>
            <person name="Becher S.A."/>
            <person name="Peddie C.J."/>
            <person name="Morgan H.W."/>
            <person name="Matthies D."/>
            <person name="Preiss L."/>
            <person name="Meier T."/>
            <person name="Brown S.D."/>
            <person name="Cook G.M."/>
        </authorList>
    </citation>
    <scope>NUCLEOTIDE SEQUENCE [LARGE SCALE GENOMIC DNA]</scope>
    <source>
        <strain evidence="3 5">TA2.A1</strain>
    </source>
</reference>
<feature type="transmembrane region" description="Helical" evidence="1">
    <location>
        <begin position="395"/>
        <end position="412"/>
    </location>
</feature>
<dbReference type="InterPro" id="IPR011853">
    <property type="entry name" value="TRAP_DctM-Dct_fused"/>
</dbReference>
<feature type="transmembrane region" description="Helical" evidence="1">
    <location>
        <begin position="618"/>
        <end position="646"/>
    </location>
</feature>
<feature type="transmembrane region" description="Helical" evidence="1">
    <location>
        <begin position="582"/>
        <end position="606"/>
    </location>
</feature>
<dbReference type="PANTHER" id="PTHR43849">
    <property type="entry name" value="BLL3936 PROTEIN"/>
    <property type="match status" value="1"/>
</dbReference>
<dbReference type="NCBIfam" id="TIGR02123">
    <property type="entry name" value="TRAP_fused"/>
    <property type="match status" value="1"/>
</dbReference>
<accession>F5L5X4</accession>
<feature type="transmembrane region" description="Helical" evidence="1">
    <location>
        <begin position="160"/>
        <end position="178"/>
    </location>
</feature>
<feature type="transmembrane region" description="Helical" evidence="1">
    <location>
        <begin position="74"/>
        <end position="92"/>
    </location>
</feature>
<name>F5L5X4_CALTT</name>
<feature type="transmembrane region" description="Helical" evidence="1">
    <location>
        <begin position="475"/>
        <end position="507"/>
    </location>
</feature>
<feature type="transmembrane region" description="Helical" evidence="1">
    <location>
        <begin position="104"/>
        <end position="124"/>
    </location>
</feature>
<gene>
    <name evidence="3" type="ORF">CathTA2_1187</name>
    <name evidence="4" type="ORF">HUR95_15295</name>
</gene>
<sequence>MPQKKDKDLAKDTAGKIDLSLEKETLTTNIEKAIYNPDQVSVLTRVARLATALLAIGLAIYIIYSAAFGGLPSWQHRAVFTSVLLILCFSYVPYKKGNQQWHWLFDGLPLVLSIFILIFVYFSYPEVSLRQGNPSLHDKFVATAMVALVIEGVRRTVGLAMAVLVLFFWLYIFIGPWFPGLLGHQGFSYRRMTDTMFITTNGIFSDPIYVASTILILFLLFAALLLRTGAGQFFIELAFALTGRFRGGPALASVLASGMLATITGNGAANATMTGPFTIPLMKKVGYSRNFSGAVEAVASQGGQIMPPIMGASAFIMAEYTGIPYIQIAGYALAPAVLYFLVAGIVIYLQARKQRLEGIPREQLPSLWAVLYSRGYLILPLFIIIYMMVKGYSPMMAGLWAIISVFVLSLLRKETRLRVLELLAALEAGVKNSISTVMACAGAGIIAGSVIMTGLGTRFSRFAIELSGGELLPMLVMIMVASIILGMGMPTVSAYVILATVAVGGLVQIGVPVVAAHFFVFYFGIMSGITPPVAITSYITAGLAGGDPLKTAFQSLHIGMAGFIIPYMLVYKPALLLEGSTADIAIGLVTAALGLVSFAACIQGYLVTGTSLWQRVLLLVSALFLVTTSIVASSIGFMLLFGICLVQWLGRIKQNKAQQDLKSI</sequence>
<feature type="transmembrane region" description="Helical" evidence="1">
    <location>
        <begin position="551"/>
        <end position="570"/>
    </location>
</feature>
<reference evidence="4" key="3">
    <citation type="submission" date="2021-08" db="EMBL/GenBank/DDBJ databases">
        <authorList>
            <person name="de Jong S."/>
            <person name="van den Broek M."/>
            <person name="Merkel A."/>
            <person name="de la Torre Cortes P."/>
            <person name="Kalamorz F."/>
            <person name="Cook G."/>
            <person name="van Loosdrecht M."/>
            <person name="McMillan D."/>
        </authorList>
    </citation>
    <scope>NUCLEOTIDE SEQUENCE</scope>
    <source>
        <strain evidence="4">TA2.A1</strain>
    </source>
</reference>
<keyword evidence="1" id="KW-0812">Transmembrane</keyword>
<evidence type="ECO:0000313" key="3">
    <source>
        <dbReference type="EMBL" id="EGL83247.1"/>
    </source>
</evidence>
<dbReference type="OrthoDB" id="9759894at2"/>
<dbReference type="KEGG" id="cthu:HUR95_15295"/>
<dbReference type="InterPro" id="IPR010656">
    <property type="entry name" value="DctM"/>
</dbReference>
<keyword evidence="1" id="KW-0472">Membrane</keyword>
<dbReference type="EMBL" id="AFCE01000117">
    <property type="protein sequence ID" value="EGL83247.1"/>
    <property type="molecule type" value="Genomic_DNA"/>
</dbReference>
<dbReference type="AlphaFoldDB" id="F5L5X4"/>
<evidence type="ECO:0000256" key="1">
    <source>
        <dbReference type="SAM" id="Phobius"/>
    </source>
</evidence>
<dbReference type="EMBL" id="CP082237">
    <property type="protein sequence ID" value="QZT33580.1"/>
    <property type="molecule type" value="Genomic_DNA"/>
</dbReference>
<feature type="transmembrane region" description="Helical" evidence="1">
    <location>
        <begin position="433"/>
        <end position="455"/>
    </location>
</feature>
<protein>
    <submittedName>
        <fullName evidence="4">TRAP transporter permease</fullName>
    </submittedName>
    <submittedName>
        <fullName evidence="3">TRAP transporter, 4TM/12TM fusion protein</fullName>
    </submittedName>
</protein>
<reference evidence="4 6" key="2">
    <citation type="journal article" date="2020" name="Extremophiles">
        <title>Genomic analysis of Caldalkalibacillus thermarum TA2.A1 reveals aerobic alkaliphilic metabolism and evolutionary hallmarks linking alkaliphilic bacteria and plant life.</title>
        <authorList>
            <person name="de Jong S.I."/>
            <person name="van den Broek M.A."/>
            <person name="Merkel A.Y."/>
            <person name="de la Torre Cortes P."/>
            <person name="Kalamorz F."/>
            <person name="Cook G.M."/>
            <person name="van Loosdrecht M.C.M."/>
            <person name="McMillan D.G.G."/>
        </authorList>
    </citation>
    <scope>NUCLEOTIDE SEQUENCE [LARGE SCALE GENOMIC DNA]</scope>
    <source>
        <strain evidence="4 6">TA2.A1</strain>
    </source>
</reference>
<keyword evidence="6" id="KW-1185">Reference proteome</keyword>
<keyword evidence="1" id="KW-1133">Transmembrane helix</keyword>
<dbReference type="PANTHER" id="PTHR43849:SF2">
    <property type="entry name" value="BLL3936 PROTEIN"/>
    <property type="match status" value="1"/>
</dbReference>
<feature type="transmembrane region" description="Helical" evidence="1">
    <location>
        <begin position="247"/>
        <end position="269"/>
    </location>
</feature>
<proteinExistence type="predicted"/>
<evidence type="ECO:0000259" key="2">
    <source>
        <dbReference type="Pfam" id="PF06808"/>
    </source>
</evidence>
<evidence type="ECO:0000313" key="5">
    <source>
        <dbReference type="Proteomes" id="UP000010716"/>
    </source>
</evidence>